<dbReference type="AlphaFoldDB" id="A0A1A9UKZ4"/>
<keyword evidence="3" id="KW-1185">Reference proteome</keyword>
<sequence length="102" mass="11244">MLIWIQIVRTVALKLVRCGQVTVIVLVRTCSFSSGLCSKMSSEATLLLSFSLFGTVISLMGLGLGFTLWDVPFEPSRDNSVRFYGPNLSGRQNFLQTEHSGL</sequence>
<dbReference type="EnsemblMetazoa" id="GAUT007903-RA">
    <property type="protein sequence ID" value="GAUT007903-PA"/>
    <property type="gene ID" value="GAUT007903"/>
</dbReference>
<keyword evidence="1" id="KW-0472">Membrane</keyword>
<keyword evidence="1" id="KW-1133">Transmembrane helix</keyword>
<proteinExistence type="predicted"/>
<evidence type="ECO:0000256" key="1">
    <source>
        <dbReference type="SAM" id="Phobius"/>
    </source>
</evidence>
<organism evidence="2 3">
    <name type="scientific">Glossina austeni</name>
    <name type="common">Savannah tsetse fly</name>
    <dbReference type="NCBI Taxonomy" id="7395"/>
    <lineage>
        <taxon>Eukaryota</taxon>
        <taxon>Metazoa</taxon>
        <taxon>Ecdysozoa</taxon>
        <taxon>Arthropoda</taxon>
        <taxon>Hexapoda</taxon>
        <taxon>Insecta</taxon>
        <taxon>Pterygota</taxon>
        <taxon>Neoptera</taxon>
        <taxon>Endopterygota</taxon>
        <taxon>Diptera</taxon>
        <taxon>Brachycera</taxon>
        <taxon>Muscomorpha</taxon>
        <taxon>Hippoboscoidea</taxon>
        <taxon>Glossinidae</taxon>
        <taxon>Glossina</taxon>
    </lineage>
</organism>
<dbReference type="VEuPathDB" id="VectorBase:GAUT007903"/>
<dbReference type="Proteomes" id="UP000078200">
    <property type="component" value="Unassembled WGS sequence"/>
</dbReference>
<evidence type="ECO:0000313" key="2">
    <source>
        <dbReference type="EnsemblMetazoa" id="GAUT007903-PA"/>
    </source>
</evidence>
<protein>
    <submittedName>
        <fullName evidence="2">Uncharacterized protein</fullName>
    </submittedName>
</protein>
<keyword evidence="1" id="KW-0812">Transmembrane</keyword>
<reference evidence="2" key="1">
    <citation type="submission" date="2020-05" db="UniProtKB">
        <authorList>
            <consortium name="EnsemblMetazoa"/>
        </authorList>
    </citation>
    <scope>IDENTIFICATION</scope>
    <source>
        <strain evidence="2">TTRI</strain>
    </source>
</reference>
<name>A0A1A9UKZ4_GLOAU</name>
<evidence type="ECO:0000313" key="3">
    <source>
        <dbReference type="Proteomes" id="UP000078200"/>
    </source>
</evidence>
<accession>A0A1A9UKZ4</accession>
<feature type="transmembrane region" description="Helical" evidence="1">
    <location>
        <begin position="46"/>
        <end position="69"/>
    </location>
</feature>